<dbReference type="AlphaFoldDB" id="A0A413RP11"/>
<keyword evidence="3" id="KW-1185">Reference proteome</keyword>
<accession>A0A413RP11</accession>
<organism evidence="2 3">
    <name type="scientific">Cellulomonas rhizosphaerae</name>
    <dbReference type="NCBI Taxonomy" id="2293719"/>
    <lineage>
        <taxon>Bacteria</taxon>
        <taxon>Bacillati</taxon>
        <taxon>Actinomycetota</taxon>
        <taxon>Actinomycetes</taxon>
        <taxon>Micrococcales</taxon>
        <taxon>Cellulomonadaceae</taxon>
        <taxon>Cellulomonas</taxon>
    </lineage>
</organism>
<dbReference type="Gene3D" id="3.10.180.10">
    <property type="entry name" value="2,3-Dihydroxybiphenyl 1,2-Dioxygenase, domain 1"/>
    <property type="match status" value="2"/>
</dbReference>
<proteinExistence type="predicted"/>
<sequence length="283" mass="29982">MTDQQRTYPAGVTSWVDIEQRDIEGAKAFYGPVLGWQFHDATPPGIPTRYVIAQVDGRDAAGIGGPSDRAGADPGDPTWHTYVAVDDLDEALARITHAGGAVTTGPTVAGEGGTWAAFIDPQGASLRLWRAKRRLGAQIVNAPGAWNFSDLHTSDPAAARRFYEQAFGWEIADVGLGTLIRVPGYGDHLAATVDPGIHERQASVSAPPGFADAIGWVVPLGQDETPHWHVSFAVADRDVVATLASEHGGTVIATTETGWTRTALVRDPQGAVFTASQFTPPGR</sequence>
<name>A0A413RP11_9CELL</name>
<reference evidence="2 3" key="1">
    <citation type="submission" date="2018-08" db="EMBL/GenBank/DDBJ databases">
        <title>Cellulomonas rhizosphaerae sp. nov., a novel actinomycete isolated from soil.</title>
        <authorList>
            <person name="Tian Y."/>
        </authorList>
    </citation>
    <scope>NUCLEOTIDE SEQUENCE [LARGE SCALE GENOMIC DNA]</scope>
    <source>
        <strain evidence="2 3">NEAU-TCZ24</strain>
    </source>
</reference>
<evidence type="ECO:0000313" key="3">
    <source>
        <dbReference type="Proteomes" id="UP000283374"/>
    </source>
</evidence>
<protein>
    <submittedName>
        <fullName evidence="2">VOC family protein</fullName>
    </submittedName>
</protein>
<gene>
    <name evidence="2" type="ORF">D1825_05325</name>
</gene>
<dbReference type="InterPro" id="IPR037523">
    <property type="entry name" value="VOC_core"/>
</dbReference>
<dbReference type="InterPro" id="IPR004360">
    <property type="entry name" value="Glyas_Fos-R_dOase_dom"/>
</dbReference>
<dbReference type="SUPFAM" id="SSF54593">
    <property type="entry name" value="Glyoxalase/Bleomycin resistance protein/Dihydroxybiphenyl dioxygenase"/>
    <property type="match status" value="2"/>
</dbReference>
<dbReference type="InterPro" id="IPR052164">
    <property type="entry name" value="Anthracycline_SecMetBiosynth"/>
</dbReference>
<comment type="caution">
    <text evidence="2">The sequence shown here is derived from an EMBL/GenBank/DDBJ whole genome shotgun (WGS) entry which is preliminary data.</text>
</comment>
<dbReference type="Pfam" id="PF00903">
    <property type="entry name" value="Glyoxalase"/>
    <property type="match status" value="1"/>
</dbReference>
<feature type="domain" description="VOC" evidence="1">
    <location>
        <begin position="11"/>
        <end position="131"/>
    </location>
</feature>
<dbReference type="InterPro" id="IPR041581">
    <property type="entry name" value="Glyoxalase_6"/>
</dbReference>
<dbReference type="CDD" id="cd07247">
    <property type="entry name" value="SgaA_N_like"/>
    <property type="match status" value="1"/>
</dbReference>
<dbReference type="InterPro" id="IPR029068">
    <property type="entry name" value="Glyas_Bleomycin-R_OHBP_Dase"/>
</dbReference>
<feature type="domain" description="VOC" evidence="1">
    <location>
        <begin position="145"/>
        <end position="278"/>
    </location>
</feature>
<dbReference type="Proteomes" id="UP000283374">
    <property type="component" value="Unassembled WGS sequence"/>
</dbReference>
<dbReference type="PROSITE" id="PS51819">
    <property type="entry name" value="VOC"/>
    <property type="match status" value="2"/>
</dbReference>
<evidence type="ECO:0000313" key="2">
    <source>
        <dbReference type="EMBL" id="RHA43641.1"/>
    </source>
</evidence>
<dbReference type="PANTHER" id="PTHR33993">
    <property type="entry name" value="GLYOXALASE-RELATED"/>
    <property type="match status" value="1"/>
</dbReference>
<dbReference type="Pfam" id="PF18029">
    <property type="entry name" value="Glyoxalase_6"/>
    <property type="match status" value="1"/>
</dbReference>
<dbReference type="EMBL" id="QWKP01000150">
    <property type="protein sequence ID" value="RHA43641.1"/>
    <property type="molecule type" value="Genomic_DNA"/>
</dbReference>
<dbReference type="OrthoDB" id="9793039at2"/>
<dbReference type="PANTHER" id="PTHR33993:SF14">
    <property type="entry name" value="GB|AAF24581.1"/>
    <property type="match status" value="1"/>
</dbReference>
<dbReference type="RefSeq" id="WP_118766411.1">
    <property type="nucleotide sequence ID" value="NZ_QWKP01000150.1"/>
</dbReference>
<evidence type="ECO:0000259" key="1">
    <source>
        <dbReference type="PROSITE" id="PS51819"/>
    </source>
</evidence>